<name>A0A6I9XI28_9SAUR</name>
<dbReference type="SMART" id="SM00717">
    <property type="entry name" value="SANT"/>
    <property type="match status" value="1"/>
</dbReference>
<feature type="region of interest" description="Disordered" evidence="1">
    <location>
        <begin position="865"/>
        <end position="888"/>
    </location>
</feature>
<dbReference type="InterPro" id="IPR001005">
    <property type="entry name" value="SANT/Myb"/>
</dbReference>
<accession>A0A6I9XI28</accession>
<feature type="region of interest" description="Disordered" evidence="1">
    <location>
        <begin position="762"/>
        <end position="782"/>
    </location>
</feature>
<feature type="region of interest" description="Disordered" evidence="1">
    <location>
        <begin position="950"/>
        <end position="977"/>
    </location>
</feature>
<dbReference type="PANTHER" id="PTHR16124">
    <property type="entry name" value="MIS18-BINDING PROTEIN 1"/>
    <property type="match status" value="1"/>
</dbReference>
<organism evidence="3 4">
    <name type="scientific">Thamnophis sirtalis</name>
    <dbReference type="NCBI Taxonomy" id="35019"/>
    <lineage>
        <taxon>Eukaryota</taxon>
        <taxon>Metazoa</taxon>
        <taxon>Chordata</taxon>
        <taxon>Craniata</taxon>
        <taxon>Vertebrata</taxon>
        <taxon>Euteleostomi</taxon>
        <taxon>Lepidosauria</taxon>
        <taxon>Squamata</taxon>
        <taxon>Bifurcata</taxon>
        <taxon>Unidentata</taxon>
        <taxon>Episquamata</taxon>
        <taxon>Toxicofera</taxon>
        <taxon>Serpentes</taxon>
        <taxon>Colubroidea</taxon>
        <taxon>Colubridae</taxon>
        <taxon>Natricinae</taxon>
        <taxon>Thamnophis</taxon>
    </lineage>
</organism>
<feature type="compositionally biased region" description="Basic residues" evidence="1">
    <location>
        <begin position="823"/>
        <end position="836"/>
    </location>
</feature>
<evidence type="ECO:0000259" key="2">
    <source>
        <dbReference type="PROSITE" id="PS50090"/>
    </source>
</evidence>
<dbReference type="PROSITE" id="PS50090">
    <property type="entry name" value="MYB_LIKE"/>
    <property type="match status" value="1"/>
</dbReference>
<dbReference type="CTD" id="55320"/>
<feature type="compositionally biased region" description="Polar residues" evidence="1">
    <location>
        <begin position="764"/>
        <end position="782"/>
    </location>
</feature>
<feature type="compositionally biased region" description="Polar residues" evidence="1">
    <location>
        <begin position="803"/>
        <end position="814"/>
    </location>
</feature>
<dbReference type="Pfam" id="PF00249">
    <property type="entry name" value="Myb_DNA-binding"/>
    <property type="match status" value="1"/>
</dbReference>
<evidence type="ECO:0000256" key="1">
    <source>
        <dbReference type="SAM" id="MobiDB-lite"/>
    </source>
</evidence>
<feature type="domain" description="Myb-like" evidence="2">
    <location>
        <begin position="902"/>
        <end position="945"/>
    </location>
</feature>
<dbReference type="GeneID" id="106543838"/>
<reference evidence="4" key="1">
    <citation type="submission" date="2025-08" db="UniProtKB">
        <authorList>
            <consortium name="RefSeq"/>
        </authorList>
    </citation>
    <scope>IDENTIFICATION</scope>
</reference>
<dbReference type="SUPFAM" id="SSF46689">
    <property type="entry name" value="Homeodomain-like"/>
    <property type="match status" value="1"/>
</dbReference>
<dbReference type="GO" id="GO:0000775">
    <property type="term" value="C:chromosome, centromeric region"/>
    <property type="evidence" value="ECO:0007669"/>
    <property type="project" value="TreeGrafter"/>
</dbReference>
<dbReference type="OrthoDB" id="118550at2759"/>
<dbReference type="KEGG" id="tsr:106543838"/>
<keyword evidence="3" id="KW-1185">Reference proteome</keyword>
<evidence type="ECO:0000313" key="4">
    <source>
        <dbReference type="RefSeq" id="XP_013915404.1"/>
    </source>
</evidence>
<evidence type="ECO:0000313" key="3">
    <source>
        <dbReference type="Proteomes" id="UP000504617"/>
    </source>
</evidence>
<dbReference type="Pfam" id="PF09133">
    <property type="entry name" value="SANTA"/>
    <property type="match status" value="1"/>
</dbReference>
<dbReference type="Proteomes" id="UP000504617">
    <property type="component" value="Unplaced"/>
</dbReference>
<dbReference type="Gene3D" id="1.10.10.60">
    <property type="entry name" value="Homeodomain-like"/>
    <property type="match status" value="1"/>
</dbReference>
<sequence>MSLKAVSLQSIPGGTPLKDFVKFQGNCTLKSAKIPPSMVLSCHNVCSGQETKGIEVFQSTLISSNAHIQEFFDISEIKASEGMLGRISSCQKTKHMSRSAIQKRKACEPLSHESPAKIFSRMKQKAALVKEKNKPPEAKLLDTKHTADYTPERQPAFLPSSEKIPIVEDKQKTKVDEDFLEESNVKTVSVTDFTAVNKTTCTTVISPLLLESPNKFFSRVKQRLQKDWLPKAKQPLITSRPAKQLNNLNEEYVSTTVSQKEKNIVESAELASETFTIISNPVIVSDDHVKSKEFLKKRAFGKLLQDKAVVTPSKYICDQKAGENFNVSPQKPSQHLCDTIFATPKAHIPRKRQPATKGLLEEPDTGTNEKFSKKKDVIYLNEWGIRVINDNTAVCLEGIRRDMDNIFWHSNVIVERIARNQVKTLTGNIYMLEGPIDAVNMKKGGIPPAFIKKFGRGIPINWKRLVDDLLRYMKRKEERAFPVSGDSEEINECTEELDLPQNIEKKYITRNTTYDVLPLQNDTIYDMQMKTTDLQNDSERSFTRSGRLIKPPMQYWCGERIHLDQALNITINKGGANYLTPSMSSLPPVKRRTNKRPKKNGEIPFKDHKEVPLNQAKGKINMKSKNITRKTKCKLKRQSQHLISDPEENDTEFIIKDVHKKEATVMLTPLRKKIMQEKQHSNSRPRNEQNVTKDCGNITCCEINLVDVESDTLNCTLNLLKQHQQIEKVVENVPCTDEDESNEDIPCIKRKIRPPFKREMFNKECNNTQGPSHEQKSTENCVAPSQSQKTKCSYIVQEDSLEVLSNKSSSPDLDTSSKLEKRNRQKSQKGFKRARKNALASDTESENSIEAFPVEESKITIPTKRTNGRISTSPKALPVARKPHKQSKLRNAVKSLPDTDENWTEEEVEKMYRAVASFPKYKSGFWMAVAKSVGTRSAEECQEKYMADHDGKKCVRKKTTKPGKKEERDRGTQQQPLAKVGTLKRIQQMRKFLEEMPKDNHDDIFTSTPFQNRITKLPQFCVAPEEDIFQLKESQPITPASAIFPWLKTPQCDHLTPGMLEPPDRESCDKHVFHMQKLIKGKERTWLNVKKKSAATVFTTPMSRRTNVFNFEDVGTSTGVRNLFEVEEEIQSDEENDVYFST</sequence>
<dbReference type="InterPro" id="IPR039110">
    <property type="entry name" value="KNL2-like"/>
</dbReference>
<dbReference type="InterPro" id="IPR015216">
    <property type="entry name" value="SANTA"/>
</dbReference>
<feature type="region of interest" description="Disordered" evidence="1">
    <location>
        <begin position="582"/>
        <end position="605"/>
    </location>
</feature>
<proteinExistence type="predicted"/>
<dbReference type="AlphaFoldDB" id="A0A6I9XI28"/>
<dbReference type="CDD" id="cd00167">
    <property type="entry name" value="SANT"/>
    <property type="match status" value="1"/>
</dbReference>
<protein>
    <submittedName>
        <fullName evidence="4">Mis18-binding protein 1</fullName>
    </submittedName>
</protein>
<feature type="region of interest" description="Disordered" evidence="1">
    <location>
        <begin position="803"/>
        <end position="849"/>
    </location>
</feature>
<dbReference type="RefSeq" id="XP_013915404.1">
    <property type="nucleotide sequence ID" value="XM_014059929.1"/>
</dbReference>
<feature type="compositionally biased region" description="Polar residues" evidence="1">
    <location>
        <begin position="865"/>
        <end position="874"/>
    </location>
</feature>
<dbReference type="InterPro" id="IPR009057">
    <property type="entry name" value="Homeodomain-like_sf"/>
</dbReference>
<gene>
    <name evidence="4" type="primary">MIS18BP1</name>
</gene>
<dbReference type="PANTHER" id="PTHR16124:SF3">
    <property type="entry name" value="MIS18-BINDING PROTEIN 1"/>
    <property type="match status" value="1"/>
</dbReference>
<feature type="compositionally biased region" description="Basic residues" evidence="1">
    <location>
        <begin position="589"/>
        <end position="598"/>
    </location>
</feature>